<dbReference type="PANTHER" id="PTHR30032:SF4">
    <property type="entry name" value="AMIDASE ENHANCER"/>
    <property type="match status" value="1"/>
</dbReference>
<dbReference type="Proteomes" id="UP001178662">
    <property type="component" value="Chromosome"/>
</dbReference>
<dbReference type="InterPro" id="IPR014225">
    <property type="entry name" value="Spore_II_D_firmicutes"/>
</dbReference>
<dbReference type="GO" id="GO:0030435">
    <property type="term" value="P:sporulation resulting in formation of a cellular spore"/>
    <property type="evidence" value="ECO:0007669"/>
    <property type="project" value="InterPro"/>
</dbReference>
<dbReference type="EMBL" id="CP119317">
    <property type="protein sequence ID" value="WEK53949.1"/>
    <property type="molecule type" value="Genomic_DNA"/>
</dbReference>
<evidence type="ECO:0000313" key="3">
    <source>
        <dbReference type="EMBL" id="WEK53949.1"/>
    </source>
</evidence>
<dbReference type="InterPro" id="IPR013486">
    <property type="entry name" value="SpoIID/LytB"/>
</dbReference>
<dbReference type="InterPro" id="IPR013693">
    <property type="entry name" value="SpoIID/LytB_N"/>
</dbReference>
<name>A0AA95JF76_9BACL</name>
<accession>A0AA95JF76</accession>
<feature type="domain" description="Sporulation stage II protein D amidase enhancer LytB N-terminal" evidence="2">
    <location>
        <begin position="90"/>
        <end position="199"/>
    </location>
</feature>
<evidence type="ECO:0000313" key="4">
    <source>
        <dbReference type="Proteomes" id="UP001178662"/>
    </source>
</evidence>
<proteinExistence type="predicted"/>
<dbReference type="NCBIfam" id="TIGR02870">
    <property type="entry name" value="spore_II_D"/>
    <property type="match status" value="1"/>
</dbReference>
<reference evidence="3" key="1">
    <citation type="submission" date="2023-03" db="EMBL/GenBank/DDBJ databases">
        <title>Andean soil-derived lignocellulolytic bacterial consortium as a source of novel taxa and putative plastic-active enzymes.</title>
        <authorList>
            <person name="Diaz-Garcia L."/>
            <person name="Chuvochina M."/>
            <person name="Feuerriegel G."/>
            <person name="Bunk B."/>
            <person name="Sproer C."/>
            <person name="Streit W.R."/>
            <person name="Rodriguez L.M."/>
            <person name="Overmann J."/>
            <person name="Jimenez D.J."/>
        </authorList>
    </citation>
    <scope>NUCLEOTIDE SEQUENCE</scope>
    <source>
        <strain evidence="3">MAG 2441</strain>
    </source>
</reference>
<evidence type="ECO:0000259" key="2">
    <source>
        <dbReference type="Pfam" id="PF08486"/>
    </source>
</evidence>
<sequence>MMSNRRLWACFVAGVGMAALVWLIIHGGDSQAGMHNRVSDASVSIDTVELGNKDQSGQVDKSSDRRNVAKVNAEGSSDQKQVIVGVYITDEKRVETVALEEYVRGVVAAEMPLEFDSVALEAQALAARTYIVRRLLTGNVDGVPVVQTGQQEEAQVTDTVAHQVYRSAKEMDELKTSHPQLWKKLNDAVNRTENQILTYDGHPIDALFFSASNGYTENSEDVFSNHLPYLRSVKSSWEGEILVRKGTTNVADNEFLDTVEFTLDEFYNRLGIDTIAVGARSADNIGLRVLERTEGHRVKMLVVGDQKFTGVQVREKLGLRSADFNWTIEKGKIRITTHGNGHGVGMSQWGAQEMAVAGKSAEQIVKTYYTGIKLEEVSKFLVNFQSK</sequence>
<feature type="region of interest" description="Disordered" evidence="1">
    <location>
        <begin position="53"/>
        <end position="72"/>
    </location>
</feature>
<dbReference type="NCBIfam" id="TIGR02669">
    <property type="entry name" value="SpoIID_LytB"/>
    <property type="match status" value="1"/>
</dbReference>
<organism evidence="3 4">
    <name type="scientific">Candidatus Cohnella colombiensis</name>
    <dbReference type="NCBI Taxonomy" id="3121368"/>
    <lineage>
        <taxon>Bacteria</taxon>
        <taxon>Bacillati</taxon>
        <taxon>Bacillota</taxon>
        <taxon>Bacilli</taxon>
        <taxon>Bacillales</taxon>
        <taxon>Paenibacillaceae</taxon>
        <taxon>Cohnella</taxon>
    </lineage>
</organism>
<dbReference type="Pfam" id="PF08486">
    <property type="entry name" value="SpoIID"/>
    <property type="match status" value="1"/>
</dbReference>
<dbReference type="AlphaFoldDB" id="A0AA95JF76"/>
<dbReference type="GO" id="GO:0030288">
    <property type="term" value="C:outer membrane-bounded periplasmic space"/>
    <property type="evidence" value="ECO:0007669"/>
    <property type="project" value="TreeGrafter"/>
</dbReference>
<gene>
    <name evidence="3" type="primary">spoIID</name>
    <name evidence="3" type="ORF">P0Y55_15490</name>
</gene>
<keyword evidence="4" id="KW-1185">Reference proteome</keyword>
<protein>
    <submittedName>
        <fullName evidence="3">Stage II sporulation protein D</fullName>
    </submittedName>
</protein>
<dbReference type="PANTHER" id="PTHR30032">
    <property type="entry name" value="N-ACETYLMURAMOYL-L-ALANINE AMIDASE-RELATED"/>
    <property type="match status" value="1"/>
</dbReference>
<dbReference type="InterPro" id="IPR051922">
    <property type="entry name" value="Bact_Sporulation_Assoc"/>
</dbReference>
<evidence type="ECO:0000256" key="1">
    <source>
        <dbReference type="SAM" id="MobiDB-lite"/>
    </source>
</evidence>